<keyword evidence="6" id="KW-1185">Reference proteome</keyword>
<dbReference type="Gene3D" id="3.30.300.30">
    <property type="match status" value="1"/>
</dbReference>
<protein>
    <submittedName>
        <fullName evidence="5">Acyl-CoA synthetase</fullName>
    </submittedName>
</protein>
<dbReference type="Gene3D" id="3.40.50.12780">
    <property type="entry name" value="N-terminal domain of ligase-like"/>
    <property type="match status" value="1"/>
</dbReference>
<comment type="caution">
    <text evidence="5">The sequence shown here is derived from an EMBL/GenBank/DDBJ whole genome shotgun (WGS) entry which is preliminary data.</text>
</comment>
<reference evidence="5 6" key="1">
    <citation type="submission" date="2019-03" db="EMBL/GenBank/DDBJ databases">
        <title>Primorskyibacter sp. SS33 isolated from sediments.</title>
        <authorList>
            <person name="Xunke S."/>
        </authorList>
    </citation>
    <scope>NUCLEOTIDE SEQUENCE [LARGE SCALE GENOMIC DNA]</scope>
    <source>
        <strain evidence="5 6">SS33</strain>
    </source>
</reference>
<evidence type="ECO:0000313" key="5">
    <source>
        <dbReference type="EMBL" id="TDL74843.1"/>
    </source>
</evidence>
<dbReference type="Pfam" id="PF13193">
    <property type="entry name" value="AMP-binding_C"/>
    <property type="match status" value="1"/>
</dbReference>
<dbReference type="InterPro" id="IPR042099">
    <property type="entry name" value="ANL_N_sf"/>
</dbReference>
<dbReference type="NCBIfam" id="NF005714">
    <property type="entry name" value="PRK07529.1"/>
    <property type="match status" value="1"/>
</dbReference>
<dbReference type="Proteomes" id="UP000295701">
    <property type="component" value="Unassembled WGS sequence"/>
</dbReference>
<dbReference type="EMBL" id="SNAA01000026">
    <property type="protein sequence ID" value="TDL74843.1"/>
    <property type="molecule type" value="Genomic_DNA"/>
</dbReference>
<comment type="similarity">
    <text evidence="1">Belongs to the ATP-dependent AMP-binding enzyme family.</text>
</comment>
<dbReference type="GO" id="GO:0006631">
    <property type="term" value="P:fatty acid metabolic process"/>
    <property type="evidence" value="ECO:0007669"/>
    <property type="project" value="TreeGrafter"/>
</dbReference>
<dbReference type="SUPFAM" id="SSF56801">
    <property type="entry name" value="Acetyl-CoA synthetase-like"/>
    <property type="match status" value="1"/>
</dbReference>
<dbReference type="InterPro" id="IPR045851">
    <property type="entry name" value="AMP-bd_C_sf"/>
</dbReference>
<dbReference type="RefSeq" id="WP_133398100.1">
    <property type="nucleotide sequence ID" value="NZ_SNAA01000026.1"/>
</dbReference>
<evidence type="ECO:0000259" key="3">
    <source>
        <dbReference type="Pfam" id="PF00501"/>
    </source>
</evidence>
<dbReference type="InterPro" id="IPR025110">
    <property type="entry name" value="AMP-bd_C"/>
</dbReference>
<dbReference type="InterPro" id="IPR000873">
    <property type="entry name" value="AMP-dep_synth/lig_dom"/>
</dbReference>
<evidence type="ECO:0000259" key="4">
    <source>
        <dbReference type="Pfam" id="PF13193"/>
    </source>
</evidence>
<dbReference type="Pfam" id="PF00501">
    <property type="entry name" value="AMP-binding"/>
    <property type="match status" value="1"/>
</dbReference>
<gene>
    <name evidence="5" type="ORF">E2L08_15985</name>
</gene>
<organism evidence="5 6">
    <name type="scientific">Palleronia sediminis</name>
    <dbReference type="NCBI Taxonomy" id="2547833"/>
    <lineage>
        <taxon>Bacteria</taxon>
        <taxon>Pseudomonadati</taxon>
        <taxon>Pseudomonadota</taxon>
        <taxon>Alphaproteobacteria</taxon>
        <taxon>Rhodobacterales</taxon>
        <taxon>Roseobacteraceae</taxon>
        <taxon>Palleronia</taxon>
    </lineage>
</organism>
<evidence type="ECO:0000256" key="1">
    <source>
        <dbReference type="ARBA" id="ARBA00006432"/>
    </source>
</evidence>
<evidence type="ECO:0000256" key="2">
    <source>
        <dbReference type="ARBA" id="ARBA00022598"/>
    </source>
</evidence>
<dbReference type="OrthoDB" id="9803968at2"/>
<name>A0A4R6A2G4_9RHOB</name>
<dbReference type="AlphaFoldDB" id="A0A4R6A2G4"/>
<proteinExistence type="inferred from homology"/>
<dbReference type="PANTHER" id="PTHR43201">
    <property type="entry name" value="ACYL-COA SYNTHETASE"/>
    <property type="match status" value="1"/>
</dbReference>
<dbReference type="PANTHER" id="PTHR43201:SF5">
    <property type="entry name" value="MEDIUM-CHAIN ACYL-COA LIGASE ACSF2, MITOCHONDRIAL"/>
    <property type="match status" value="1"/>
</dbReference>
<keyword evidence="2" id="KW-0436">Ligase</keyword>
<feature type="domain" description="AMP-binding enzyme C-terminal" evidence="4">
    <location>
        <begin position="483"/>
        <end position="558"/>
    </location>
</feature>
<accession>A0A4R6A2G4</accession>
<sequence length="633" mass="68841">MGYDGHDDRARIEAEGAWHELDLPRTIRTRLERTAAVSGDRPAITFQLFSGAKDRAETLTWAELRDRAGQFANLLHRLGLGPEDKVATLLPNCNEAVIAYLGGMSRCVVAPINPMLEPRQIAAILNETGARALVTLRSFPKADVAQKAARALQDAPGVEHVIEVDLNRYMTGPRKLIVPLLRPRLERSDAVRWHRWDKALRDMPAAPEFPDPGGDRVCANFHTGGTTGMPKVAQHRVEGTLYNGWIGDRLLFTDQDNIMCPLPMFHVFAAVVMVGSALCSGAHVVLPTPQGYRGAGVLDNFWKLCERHDITFMIAVPTAISALMQRKVDADISSLQLAFSGSAPLPVELYRRFEEAAGVTIAEGYGLTEATCLVSINPPDGTPKIGSVGVPFPHTELRIYHDTEDGPKQCPRDVVGEICVASPGVTPGTTYADSARTRELYFDGRFLRTGDLGRIDADGFLWITGRSKDVIIRGGHNIDPSMIEDALLAHDKVAMAGAIGQPDAHSGELPCAYVELCEGAEVSPEELVAFACERIPERAAWPKRVEVLDELPKTAVGKIFKPDLRRRAIAHVLDHALSEAGIAASVARVEEESRRGLVARIQPGVGADRAAAARVLGSFAVPWDWADEVDEAG</sequence>
<feature type="domain" description="AMP-dependent synthetase/ligase" evidence="3">
    <location>
        <begin position="31"/>
        <end position="428"/>
    </location>
</feature>
<evidence type="ECO:0000313" key="6">
    <source>
        <dbReference type="Proteomes" id="UP000295701"/>
    </source>
</evidence>
<dbReference type="GO" id="GO:0031956">
    <property type="term" value="F:medium-chain fatty acid-CoA ligase activity"/>
    <property type="evidence" value="ECO:0007669"/>
    <property type="project" value="TreeGrafter"/>
</dbReference>